<sequence length="88" mass="10296">MEIQHQYDATQGEFFIVDEQQRKIAELSYFFVDAQTINATHTFVSEALRGQGVADKLYQALVTFVREHQLKLIPTCSYIAIKWQRENK</sequence>
<dbReference type="SUPFAM" id="SSF55729">
    <property type="entry name" value="Acyl-CoA N-acyltransferases (Nat)"/>
    <property type="match status" value="1"/>
</dbReference>
<name>A0A379B7Z3_9PAST</name>
<feature type="domain" description="N-acetyltransferase" evidence="1">
    <location>
        <begin position="6"/>
        <end position="88"/>
    </location>
</feature>
<protein>
    <submittedName>
        <fullName evidence="2">Acyl-CoA N-acyltransferase family protein</fullName>
    </submittedName>
</protein>
<dbReference type="InterPro" id="IPR016181">
    <property type="entry name" value="Acyl_CoA_acyltransferase"/>
</dbReference>
<keyword evidence="3" id="KW-1185">Reference proteome</keyword>
<organism evidence="2 3">
    <name type="scientific">[Pasteurella] mairii</name>
    <dbReference type="NCBI Taxonomy" id="757"/>
    <lineage>
        <taxon>Bacteria</taxon>
        <taxon>Pseudomonadati</taxon>
        <taxon>Pseudomonadota</taxon>
        <taxon>Gammaproteobacteria</taxon>
        <taxon>Pasteurellales</taxon>
        <taxon>Pasteurellaceae</taxon>
    </lineage>
</organism>
<reference evidence="2 3" key="1">
    <citation type="submission" date="2018-06" db="EMBL/GenBank/DDBJ databases">
        <authorList>
            <consortium name="Pathogen Informatics"/>
            <person name="Doyle S."/>
        </authorList>
    </citation>
    <scope>NUCLEOTIDE SEQUENCE [LARGE SCALE GENOMIC DNA]</scope>
    <source>
        <strain evidence="2 3">NCTC10699</strain>
    </source>
</reference>
<dbReference type="Pfam" id="PF14542">
    <property type="entry name" value="Acetyltransf_CG"/>
    <property type="match status" value="1"/>
</dbReference>
<dbReference type="PANTHER" id="PTHR31435:SF10">
    <property type="entry name" value="BSR4717 PROTEIN"/>
    <property type="match status" value="1"/>
</dbReference>
<evidence type="ECO:0000313" key="2">
    <source>
        <dbReference type="EMBL" id="SUB34611.1"/>
    </source>
</evidence>
<dbReference type="AlphaFoldDB" id="A0A379B7Z3"/>
<dbReference type="GO" id="GO:0016746">
    <property type="term" value="F:acyltransferase activity"/>
    <property type="evidence" value="ECO:0007669"/>
    <property type="project" value="UniProtKB-KW"/>
</dbReference>
<evidence type="ECO:0000313" key="3">
    <source>
        <dbReference type="Proteomes" id="UP000254280"/>
    </source>
</evidence>
<evidence type="ECO:0000259" key="1">
    <source>
        <dbReference type="PROSITE" id="PS51729"/>
    </source>
</evidence>
<dbReference type="Gene3D" id="3.40.630.30">
    <property type="match status" value="1"/>
</dbReference>
<dbReference type="CDD" id="cd04301">
    <property type="entry name" value="NAT_SF"/>
    <property type="match status" value="1"/>
</dbReference>
<keyword evidence="2" id="KW-0012">Acyltransferase</keyword>
<dbReference type="PROSITE" id="PS51729">
    <property type="entry name" value="GNAT_YJDJ"/>
    <property type="match status" value="1"/>
</dbReference>
<proteinExistence type="predicted"/>
<dbReference type="Proteomes" id="UP000254280">
    <property type="component" value="Unassembled WGS sequence"/>
</dbReference>
<dbReference type="InterPro" id="IPR045057">
    <property type="entry name" value="Gcn5-rel_NAT"/>
</dbReference>
<dbReference type="InterPro" id="IPR031165">
    <property type="entry name" value="GNAT_YJDJ"/>
</dbReference>
<accession>A0A379B7Z3</accession>
<gene>
    <name evidence="2" type="ORF">NCTC10699_02282</name>
</gene>
<dbReference type="PANTHER" id="PTHR31435">
    <property type="entry name" value="PROTEIN NATD1"/>
    <property type="match status" value="1"/>
</dbReference>
<keyword evidence="2" id="KW-0808">Transferase</keyword>
<dbReference type="EMBL" id="UGSS01000002">
    <property type="protein sequence ID" value="SUB34611.1"/>
    <property type="molecule type" value="Genomic_DNA"/>
</dbReference>
<dbReference type="OrthoDB" id="9813275at2"/>